<sequence length="167" mass="18318">MLSRGLRLFVLASAFFLTVFLITTDRSQAQDSTTAAADEEKPYKIEKDGTVDWATFSGFRRFNSECFVCHGPDGVGSTFAPALIDSLKTMTYEQFLDVVTNGKTEVNTAVQKKMPTFGTNPNVMCYIDDIYAYLKARSDGVLGRGRPAKHAEKSQEAKDAEAACMGS</sequence>
<feature type="region of interest" description="Disordered" evidence="5">
    <location>
        <begin position="144"/>
        <end position="167"/>
    </location>
</feature>
<keyword evidence="3 4" id="KW-0408">Iron</keyword>
<proteinExistence type="predicted"/>
<dbReference type="InterPro" id="IPR022411">
    <property type="entry name" value="C-typ_cyt_methanol_metab-rel"/>
</dbReference>
<feature type="chain" id="PRO_5046943100" evidence="6">
    <location>
        <begin position="30"/>
        <end position="167"/>
    </location>
</feature>
<dbReference type="NCBIfam" id="TIGR03874">
    <property type="entry name" value="4cys_cytochr"/>
    <property type="match status" value="1"/>
</dbReference>
<evidence type="ECO:0000256" key="3">
    <source>
        <dbReference type="ARBA" id="ARBA00023004"/>
    </source>
</evidence>
<evidence type="ECO:0000313" key="8">
    <source>
        <dbReference type="EMBL" id="MDQ7251417.1"/>
    </source>
</evidence>
<dbReference type="InterPro" id="IPR009056">
    <property type="entry name" value="Cyt_c-like_dom"/>
</dbReference>
<protein>
    <submittedName>
        <fullName evidence="8">C-type cytochrome, methanol metabolism-related</fullName>
    </submittedName>
</protein>
<dbReference type="RefSeq" id="WP_379961769.1">
    <property type="nucleotide sequence ID" value="NZ_JAUYVI010000011.1"/>
</dbReference>
<evidence type="ECO:0000256" key="4">
    <source>
        <dbReference type="PROSITE-ProRule" id="PRU00433"/>
    </source>
</evidence>
<dbReference type="Pfam" id="PF13442">
    <property type="entry name" value="Cytochrome_CBB3"/>
    <property type="match status" value="1"/>
</dbReference>
<dbReference type="PROSITE" id="PS51007">
    <property type="entry name" value="CYTC"/>
    <property type="match status" value="1"/>
</dbReference>
<dbReference type="EMBL" id="JAUYVI010000011">
    <property type="protein sequence ID" value="MDQ7251417.1"/>
    <property type="molecule type" value="Genomic_DNA"/>
</dbReference>
<reference evidence="9" key="1">
    <citation type="submission" date="2023-08" db="EMBL/GenBank/DDBJ databases">
        <title>Rhodospirillaceae gen. nov., a novel taxon isolated from the Yangtze River Yuezi River estuary sludge.</title>
        <authorList>
            <person name="Ruan L."/>
        </authorList>
    </citation>
    <scope>NUCLEOTIDE SEQUENCE [LARGE SCALE GENOMIC DNA]</scope>
    <source>
        <strain evidence="9">R-7</strain>
    </source>
</reference>
<evidence type="ECO:0000256" key="1">
    <source>
        <dbReference type="ARBA" id="ARBA00022617"/>
    </source>
</evidence>
<name>A0ABU0YUM7_9PROT</name>
<organism evidence="8 9">
    <name type="scientific">Dongia sedimenti</name>
    <dbReference type="NCBI Taxonomy" id="3064282"/>
    <lineage>
        <taxon>Bacteria</taxon>
        <taxon>Pseudomonadati</taxon>
        <taxon>Pseudomonadota</taxon>
        <taxon>Alphaproteobacteria</taxon>
        <taxon>Rhodospirillales</taxon>
        <taxon>Dongiaceae</taxon>
        <taxon>Dongia</taxon>
    </lineage>
</organism>
<evidence type="ECO:0000256" key="2">
    <source>
        <dbReference type="ARBA" id="ARBA00022723"/>
    </source>
</evidence>
<keyword evidence="1 4" id="KW-0349">Heme</keyword>
<feature type="domain" description="Cytochrome c" evidence="7">
    <location>
        <begin position="53"/>
        <end position="138"/>
    </location>
</feature>
<dbReference type="Proteomes" id="UP001230156">
    <property type="component" value="Unassembled WGS sequence"/>
</dbReference>
<dbReference type="SUPFAM" id="SSF46626">
    <property type="entry name" value="Cytochrome c"/>
    <property type="match status" value="1"/>
</dbReference>
<dbReference type="Gene3D" id="1.10.760.10">
    <property type="entry name" value="Cytochrome c-like domain"/>
    <property type="match status" value="1"/>
</dbReference>
<evidence type="ECO:0000259" key="7">
    <source>
        <dbReference type="PROSITE" id="PS51007"/>
    </source>
</evidence>
<accession>A0ABU0YUM7</accession>
<keyword evidence="9" id="KW-1185">Reference proteome</keyword>
<feature type="compositionally biased region" description="Basic and acidic residues" evidence="5">
    <location>
        <begin position="149"/>
        <end position="161"/>
    </location>
</feature>
<keyword evidence="6" id="KW-0732">Signal</keyword>
<keyword evidence="2 4" id="KW-0479">Metal-binding</keyword>
<comment type="caution">
    <text evidence="8">The sequence shown here is derived from an EMBL/GenBank/DDBJ whole genome shotgun (WGS) entry which is preliminary data.</text>
</comment>
<dbReference type="InterPro" id="IPR036909">
    <property type="entry name" value="Cyt_c-like_dom_sf"/>
</dbReference>
<feature type="signal peptide" evidence="6">
    <location>
        <begin position="1"/>
        <end position="29"/>
    </location>
</feature>
<gene>
    <name evidence="8" type="ORF">Q8A70_27270</name>
</gene>
<evidence type="ECO:0000313" key="9">
    <source>
        <dbReference type="Proteomes" id="UP001230156"/>
    </source>
</evidence>
<evidence type="ECO:0000256" key="6">
    <source>
        <dbReference type="SAM" id="SignalP"/>
    </source>
</evidence>
<evidence type="ECO:0000256" key="5">
    <source>
        <dbReference type="SAM" id="MobiDB-lite"/>
    </source>
</evidence>